<evidence type="ECO:0000259" key="3">
    <source>
        <dbReference type="Pfam" id="PF03389"/>
    </source>
</evidence>
<keyword evidence="2" id="KW-0184">Conjugation</keyword>
<comment type="caution">
    <text evidence="4">The sequence shown here is derived from an EMBL/GenBank/DDBJ whole genome shotgun (WGS) entry which is preliminary data.</text>
</comment>
<dbReference type="EMBL" id="LPDO01000137">
    <property type="protein sequence ID" value="KVT43083.1"/>
    <property type="molecule type" value="Genomic_DNA"/>
</dbReference>
<evidence type="ECO:0000313" key="4">
    <source>
        <dbReference type="EMBL" id="KVT43083.1"/>
    </source>
</evidence>
<dbReference type="Gene3D" id="3.30.930.30">
    <property type="match status" value="1"/>
</dbReference>
<organism evidence="4 5">
    <name type="scientific">Burkholderia ubonensis</name>
    <dbReference type="NCBI Taxonomy" id="101571"/>
    <lineage>
        <taxon>Bacteria</taxon>
        <taxon>Pseudomonadati</taxon>
        <taxon>Pseudomonadota</taxon>
        <taxon>Betaproteobacteria</taxon>
        <taxon>Burkholderiales</taxon>
        <taxon>Burkholderiaceae</taxon>
        <taxon>Burkholderia</taxon>
        <taxon>Burkholderia cepacia complex</taxon>
    </lineage>
</organism>
<dbReference type="AlphaFoldDB" id="A0AAW3N4U8"/>
<dbReference type="InterPro" id="IPR005053">
    <property type="entry name" value="MobA_MobL"/>
</dbReference>
<evidence type="ECO:0000256" key="1">
    <source>
        <dbReference type="ARBA" id="ARBA00010873"/>
    </source>
</evidence>
<feature type="domain" description="MobA/MobL protein" evidence="3">
    <location>
        <begin position="35"/>
        <end position="93"/>
    </location>
</feature>
<dbReference type="Proteomes" id="UP000056732">
    <property type="component" value="Unassembled WGS sequence"/>
</dbReference>
<evidence type="ECO:0000256" key="2">
    <source>
        <dbReference type="ARBA" id="ARBA00022971"/>
    </source>
</evidence>
<dbReference type="Pfam" id="PF03389">
    <property type="entry name" value="MobA_MobL"/>
    <property type="match status" value="1"/>
</dbReference>
<gene>
    <name evidence="4" type="ORF">WK53_17065</name>
</gene>
<reference evidence="4 5" key="1">
    <citation type="submission" date="2015-11" db="EMBL/GenBank/DDBJ databases">
        <title>Expanding the genomic diversity of Burkholderia species for the development of highly accurate diagnostics.</title>
        <authorList>
            <person name="Sahl J."/>
            <person name="Keim P."/>
            <person name="Wagner D."/>
        </authorList>
    </citation>
    <scope>NUCLEOTIDE SEQUENCE [LARGE SCALE GENOMIC DNA]</scope>
    <source>
        <strain evidence="4 5">MSMB1137WGS</strain>
    </source>
</reference>
<sequence length="99" mass="10494">MKVGQAGKAGPHAAYIARAGQYAHRLGQGEQLEATGAGNLPAWAANPLVFWQAADAHERANGTTYREMALALPRELAPDQRAKLVRAFVAQELGARTSG</sequence>
<accession>A0AAW3N4U8</accession>
<proteinExistence type="inferred from homology"/>
<protein>
    <recommendedName>
        <fullName evidence="3">MobA/MobL protein domain-containing protein</fullName>
    </recommendedName>
</protein>
<name>A0AAW3N4U8_9BURK</name>
<evidence type="ECO:0000313" key="5">
    <source>
        <dbReference type="Proteomes" id="UP000056732"/>
    </source>
</evidence>
<comment type="similarity">
    <text evidence="1">Belongs to the MobA/MobL family.</text>
</comment>